<reference evidence="1 2" key="1">
    <citation type="submission" date="2024-05" db="EMBL/GenBank/DDBJ databases">
        <title>Microbispora sp.ZYX-F-249.</title>
        <authorList>
            <person name="Xie H."/>
        </authorList>
    </citation>
    <scope>NUCLEOTIDE SEQUENCE [LARGE SCALE GENOMIC DNA]</scope>
    <source>
        <strain evidence="1 2">ZYX-F-249</strain>
    </source>
</reference>
<dbReference type="Proteomes" id="UP001447516">
    <property type="component" value="Unassembled WGS sequence"/>
</dbReference>
<evidence type="ECO:0000313" key="1">
    <source>
        <dbReference type="EMBL" id="MEN3535963.1"/>
    </source>
</evidence>
<gene>
    <name evidence="1" type="ORF">AAH991_12675</name>
</gene>
<organism evidence="1 2">
    <name type="scientific">Microbispora maris</name>
    <dbReference type="NCBI Taxonomy" id="3144104"/>
    <lineage>
        <taxon>Bacteria</taxon>
        <taxon>Bacillati</taxon>
        <taxon>Actinomycetota</taxon>
        <taxon>Actinomycetes</taxon>
        <taxon>Streptosporangiales</taxon>
        <taxon>Streptosporangiaceae</taxon>
        <taxon>Microbispora</taxon>
    </lineage>
</organism>
<comment type="caution">
    <text evidence="1">The sequence shown here is derived from an EMBL/GenBank/DDBJ whole genome shotgun (WGS) entry which is preliminary data.</text>
</comment>
<evidence type="ECO:0000313" key="2">
    <source>
        <dbReference type="Proteomes" id="UP001447516"/>
    </source>
</evidence>
<dbReference type="EMBL" id="JBDJAW010000008">
    <property type="protein sequence ID" value="MEN3535963.1"/>
    <property type="molecule type" value="Genomic_DNA"/>
</dbReference>
<keyword evidence="2" id="KW-1185">Reference proteome</keyword>
<name>A0ABV0AKX1_9ACTN</name>
<sequence length="122" mass="13713">MNIAIRRHRAAIVDFLHALRQGKVGDDVRDELEDSRRLYIERHAEAQMTAPGNVLAAAGALREHLSAWFGMAKRLDSGAAKDGESVEEAFAHGEDFWHHNKRLRSIMRADLGIPEDPDDTDE</sequence>
<accession>A0ABV0AKX1</accession>
<protein>
    <submittedName>
        <fullName evidence="1">Uncharacterized protein</fullName>
    </submittedName>
</protein>
<dbReference type="RefSeq" id="WP_346225975.1">
    <property type="nucleotide sequence ID" value="NZ_JBDJAW010000008.1"/>
</dbReference>
<proteinExistence type="predicted"/>